<dbReference type="Proteomes" id="UP000467840">
    <property type="component" value="Chromosome 10"/>
</dbReference>
<accession>A0A6A6N243</accession>
<organism evidence="7 8">
    <name type="scientific">Hevea brasiliensis</name>
    <name type="common">Para rubber tree</name>
    <name type="synonym">Siphonia brasiliensis</name>
    <dbReference type="NCBI Taxonomy" id="3981"/>
    <lineage>
        <taxon>Eukaryota</taxon>
        <taxon>Viridiplantae</taxon>
        <taxon>Streptophyta</taxon>
        <taxon>Embryophyta</taxon>
        <taxon>Tracheophyta</taxon>
        <taxon>Spermatophyta</taxon>
        <taxon>Magnoliopsida</taxon>
        <taxon>eudicotyledons</taxon>
        <taxon>Gunneridae</taxon>
        <taxon>Pentapetalae</taxon>
        <taxon>rosids</taxon>
        <taxon>fabids</taxon>
        <taxon>Malpighiales</taxon>
        <taxon>Euphorbiaceae</taxon>
        <taxon>Crotonoideae</taxon>
        <taxon>Micrandreae</taxon>
        <taxon>Hevea</taxon>
    </lineage>
</organism>
<dbReference type="PANTHER" id="PTHR36766">
    <property type="entry name" value="PLANT BROAD-SPECTRUM MILDEW RESISTANCE PROTEIN RPW8"/>
    <property type="match status" value="1"/>
</dbReference>
<dbReference type="InterPro" id="IPR002182">
    <property type="entry name" value="NB-ARC"/>
</dbReference>
<keyword evidence="1" id="KW-0677">Repeat</keyword>
<dbReference type="AlphaFoldDB" id="A0A6A6N243"/>
<dbReference type="PANTHER" id="PTHR36766:SF51">
    <property type="entry name" value="DISEASE RESISTANCE RPP13-LIKE PROTEIN 1"/>
    <property type="match status" value="1"/>
</dbReference>
<evidence type="ECO:0000256" key="4">
    <source>
        <dbReference type="ARBA" id="ARBA00022840"/>
    </source>
</evidence>
<dbReference type="EMBL" id="JAAGAX010000003">
    <property type="protein sequence ID" value="KAF2319750.1"/>
    <property type="molecule type" value="Genomic_DNA"/>
</dbReference>
<comment type="caution">
    <text evidence="7">The sequence shown here is derived from an EMBL/GenBank/DDBJ whole genome shotgun (WGS) entry which is preliminary data.</text>
</comment>
<evidence type="ECO:0008006" key="9">
    <source>
        <dbReference type="Google" id="ProtNLM"/>
    </source>
</evidence>
<feature type="domain" description="Disease resistance N-terminal" evidence="6">
    <location>
        <begin position="13"/>
        <end position="101"/>
    </location>
</feature>
<dbReference type="GO" id="GO:0005524">
    <property type="term" value="F:ATP binding"/>
    <property type="evidence" value="ECO:0007669"/>
    <property type="project" value="UniProtKB-KW"/>
</dbReference>
<evidence type="ECO:0000259" key="6">
    <source>
        <dbReference type="Pfam" id="PF18052"/>
    </source>
</evidence>
<proteinExistence type="predicted"/>
<evidence type="ECO:0000256" key="3">
    <source>
        <dbReference type="ARBA" id="ARBA00022821"/>
    </source>
</evidence>
<keyword evidence="8" id="KW-1185">Reference proteome</keyword>
<evidence type="ECO:0000313" key="7">
    <source>
        <dbReference type="EMBL" id="KAF2319750.1"/>
    </source>
</evidence>
<keyword evidence="4" id="KW-0067">ATP-binding</keyword>
<feature type="domain" description="NB-ARC" evidence="5">
    <location>
        <begin position="171"/>
        <end position="298"/>
    </location>
</feature>
<dbReference type="Pfam" id="PF18052">
    <property type="entry name" value="Rx_N"/>
    <property type="match status" value="1"/>
</dbReference>
<dbReference type="GO" id="GO:0043531">
    <property type="term" value="F:ADP binding"/>
    <property type="evidence" value="ECO:0007669"/>
    <property type="project" value="InterPro"/>
</dbReference>
<dbReference type="Gene3D" id="3.40.50.300">
    <property type="entry name" value="P-loop containing nucleotide triphosphate hydrolases"/>
    <property type="match status" value="1"/>
</dbReference>
<dbReference type="SUPFAM" id="SSF52540">
    <property type="entry name" value="P-loop containing nucleoside triphosphate hydrolases"/>
    <property type="match status" value="1"/>
</dbReference>
<evidence type="ECO:0000256" key="2">
    <source>
        <dbReference type="ARBA" id="ARBA00022741"/>
    </source>
</evidence>
<keyword evidence="3" id="KW-0611">Plant defense</keyword>
<reference evidence="7 8" key="1">
    <citation type="journal article" date="2020" name="Mol. Plant">
        <title>The Chromosome-Based Rubber Tree Genome Provides New Insights into Spurge Genome Evolution and Rubber Biosynthesis.</title>
        <authorList>
            <person name="Liu J."/>
            <person name="Shi C."/>
            <person name="Shi C.C."/>
            <person name="Li W."/>
            <person name="Zhang Q.J."/>
            <person name="Zhang Y."/>
            <person name="Li K."/>
            <person name="Lu H.F."/>
            <person name="Shi C."/>
            <person name="Zhu S.T."/>
            <person name="Xiao Z.Y."/>
            <person name="Nan H."/>
            <person name="Yue Y."/>
            <person name="Zhu X.G."/>
            <person name="Wu Y."/>
            <person name="Hong X.N."/>
            <person name="Fan G.Y."/>
            <person name="Tong Y."/>
            <person name="Zhang D."/>
            <person name="Mao C.L."/>
            <person name="Liu Y.L."/>
            <person name="Hao S.J."/>
            <person name="Liu W.Q."/>
            <person name="Lv M.Q."/>
            <person name="Zhang H.B."/>
            <person name="Liu Y."/>
            <person name="Hu-Tang G.R."/>
            <person name="Wang J.P."/>
            <person name="Wang J.H."/>
            <person name="Sun Y.H."/>
            <person name="Ni S.B."/>
            <person name="Chen W.B."/>
            <person name="Zhang X.C."/>
            <person name="Jiao Y.N."/>
            <person name="Eichler E.E."/>
            <person name="Li G.H."/>
            <person name="Liu X."/>
            <person name="Gao L.Z."/>
        </authorList>
    </citation>
    <scope>NUCLEOTIDE SEQUENCE [LARGE SCALE GENOMIC DNA]</scope>
    <source>
        <strain evidence="8">cv. GT1</strain>
        <tissue evidence="7">Leaf</tissue>
    </source>
</reference>
<dbReference type="GO" id="GO:0006952">
    <property type="term" value="P:defense response"/>
    <property type="evidence" value="ECO:0007669"/>
    <property type="project" value="UniProtKB-KW"/>
</dbReference>
<dbReference type="CDD" id="cd14798">
    <property type="entry name" value="RX-CC_like"/>
    <property type="match status" value="1"/>
</dbReference>
<dbReference type="Pfam" id="PF00931">
    <property type="entry name" value="NB-ARC"/>
    <property type="match status" value="1"/>
</dbReference>
<dbReference type="InterPro" id="IPR027417">
    <property type="entry name" value="P-loop_NTPase"/>
</dbReference>
<evidence type="ECO:0000259" key="5">
    <source>
        <dbReference type="Pfam" id="PF00931"/>
    </source>
</evidence>
<dbReference type="InterPro" id="IPR038005">
    <property type="entry name" value="RX-like_CC"/>
</dbReference>
<dbReference type="InterPro" id="IPR041118">
    <property type="entry name" value="Rx_N"/>
</dbReference>
<name>A0A6A6N243_HEVBR</name>
<evidence type="ECO:0000313" key="8">
    <source>
        <dbReference type="Proteomes" id="UP000467840"/>
    </source>
</evidence>
<evidence type="ECO:0000256" key="1">
    <source>
        <dbReference type="ARBA" id="ARBA00022737"/>
    </source>
</evidence>
<dbReference type="Gene3D" id="1.20.5.4130">
    <property type="match status" value="1"/>
</dbReference>
<keyword evidence="2" id="KW-0547">Nucleotide-binding</keyword>
<protein>
    <recommendedName>
        <fullName evidence="9">Rx N-terminal domain-containing protein</fullName>
    </recommendedName>
</protein>
<sequence>MEAVATIVGALLSVSFQALFDRLLSHDFVNYASEGQVHDELEKWEIMLKKVYLVLDDAEEKQITNPLVKMWVSELRDLAYDVEDILDEFATEALRRKLEGEPLASTSMMISKIKRITARLDEINEQKDVLLLGEGGRRTNQIRERLPTTSLVNEAQVYDRDKDKEAMIELLKLIFNDTTLESDLKAWVSVGKDFDVFGMTKTILQLKGHDEKDLNMLQLKLKEKLSMKNFLNVLDDVWTENYEDWTCFCSPIKVGAPGSTVIVTTRSHHVSSMMGAVQAYPLKELSYDDCMSVFAQHALGAPDFDGHMDVEEIGKGIVKKC</sequence>
<gene>
    <name evidence="7" type="ORF">GH714_018523</name>
</gene>